<feature type="signal peptide" evidence="9">
    <location>
        <begin position="1"/>
        <end position="21"/>
    </location>
</feature>
<evidence type="ECO:0000259" key="11">
    <source>
        <dbReference type="Pfam" id="PF05922"/>
    </source>
</evidence>
<evidence type="ECO:0000259" key="10">
    <source>
        <dbReference type="Pfam" id="PF00082"/>
    </source>
</evidence>
<keyword evidence="9" id="KW-0732">Signal</keyword>
<sequence>MKLKKISLMTVAAIYAAGAGATALNSAPNRIELETLSVKPFEMSNEHYEAIKAASQERLNRPGMTAKPNNHRPQGQAEKIPFKFEKNITGEHTYIIQLAEQPVATYDGNISGFTATALSSSPQNFSSNNKINLNSSASHTYLNYLENRQLKVNSLITNTLGSPKEIEQSYRYAFNGMSMKLTQQQAARVAKIDGVRAVTRSVVLELHTDVGPQHIGADKVWSGETSQASPNTGHGVVVGILDTGINSDHPSFAPVGDDNVQITNPLGSGNFIGDCALEEFANLCNDKLIGIRSYSEITDSYGDPIFRGMGPLAPWERIRPANGEDYNGHGSHTASTVAGNVLFDVPYQMSEIGADNSVTGRDTEFVFERVSGVAPHANIVAYQVCFPGTGSTQYVGCPQDITLKAVDDAIADGVDVINYSVGGAEQLPWESPTELAFLAAREAGISVSASAGNAGYGWMDHVSPWLTSVAATTHSRDLTSADKTLDNFEGGDENPSPWGPMTAASITGGYSGPVFLAADYNSDNGHCDTPFAEGTFNFMPDGVTALSQAPIIVCARSNQARVTKSDNIKAGGAGGFILYNLEDDWSVPASVRISDYYSLPAAHVNTYDGSKIINWLASGTGHHVTISDGSIQQTEAEADQLANFSSRGPSVTNPHVMAPTLAAPGVNIFAAYANDRIFSLDNWGMNWSIVSGTSMAAPHVAGTMALLKNARPNWTPAQIQSALTTTANKVEYSQDGYGGTYAVTYDDAGAGVVDVAKAIDVGLVMDENIENYKSSNPLVGGDVTALNTPYIVNRDCNGTCSWYRTFTATQDGSWNVSAQESDFTGASTLKLEVSPKTFSLQAGEQQRVMITAHMPDIDYQSDSPVGPGNTDGITLYGKLTLAPSSATMPVQSLPIIASYERAKLPVIIQTEIGRDQGSYETPSMLLPQSAEISAVAYGLTTGTETEHHLKMNTQWPWEVEGTVPAAETQLAYKMFTVPEGTKRLIVEITDEDDYARYSSRIDLGRDVNNDGNIDYMEEALCVSDWRLKDYCAINNPEPGQYWYMVSNLKWSVGNLWDPYDEAHRIVSNLVIVSDEVSNNLTVSPVISDGVTPSSLSLNWALDQAIEGDILHGVIELGLDSSNPDDIGMLPVRFTKGEADVQFTASHEGARIGNVIDFELIQQANLFGHTRDIDMNVAIPEGLTLIAESVRGNEFTQPLISVDGNQINIAGTQQSSKDAPRTYEYTTSLEDEMCRLPFSDYPTFVDLPGIGVPQVPGFENIWDQMFEIPDFEGYDKYFPHVPLYGIEAKDTTNIIQIYGNGILKFDAHAFNANWAGSSLAPDGIKDLIVAPLWRRDSATLNESGMDLDTFTPYERGVYAASLNQEKYFIVQWKEMYNVEAGDGPWGMPTVDREQNFDFQVLASTNIDFTPGAYELYFSYKDLNGDKSDHTIGLKGYQGTRGFYYPVNGFHYDDYAVNEDDKTDSDMIICANYQGPESTRMVMRFSAVVNPSAAANVSEVSLTAAATNGNTVERALPIAVAGNITIFDIADQLTEENTESNPLTVEYLHNQNRQVTMSVSGENVTANIDGLKFSLVPDSDWHGTTEVTVTVHDMAYPSDQASTRFMLTVNSDGIEPTPPPAEETPDEQPKSDSGGSLGFLALTLLGLIVAGRRKRH</sequence>
<feature type="domain" description="Inhibitor I9" evidence="11">
    <location>
        <begin position="93"/>
        <end position="207"/>
    </location>
</feature>
<evidence type="ECO:0000256" key="6">
    <source>
        <dbReference type="PROSITE-ProRule" id="PRU01240"/>
    </source>
</evidence>
<dbReference type="CDD" id="cd04852">
    <property type="entry name" value="Peptidases_S8_3"/>
    <property type="match status" value="1"/>
</dbReference>
<proteinExistence type="inferred from homology"/>
<dbReference type="PROSITE" id="PS00138">
    <property type="entry name" value="SUBTILASE_SER"/>
    <property type="match status" value="1"/>
</dbReference>
<evidence type="ECO:0000256" key="1">
    <source>
        <dbReference type="ARBA" id="ARBA00011073"/>
    </source>
</evidence>
<evidence type="ECO:0000256" key="8">
    <source>
        <dbReference type="SAM" id="MobiDB-lite"/>
    </source>
</evidence>
<feature type="active site" description="Charge relay system" evidence="6">
    <location>
        <position position="694"/>
    </location>
</feature>
<evidence type="ECO:0000256" key="4">
    <source>
        <dbReference type="ARBA" id="ARBA00022825"/>
    </source>
</evidence>
<dbReference type="InterPro" id="IPR037045">
    <property type="entry name" value="S8pro/Inhibitor_I9_sf"/>
</dbReference>
<evidence type="ECO:0000256" key="7">
    <source>
        <dbReference type="RuleBase" id="RU003355"/>
    </source>
</evidence>
<dbReference type="PRINTS" id="PR00723">
    <property type="entry name" value="SUBTILISIN"/>
</dbReference>
<feature type="active site" description="Charge relay system" evidence="6">
    <location>
        <position position="242"/>
    </location>
</feature>
<evidence type="ECO:0000313" key="12">
    <source>
        <dbReference type="EMBL" id="MBL4914254.1"/>
    </source>
</evidence>
<feature type="active site" description="Charge relay system" evidence="6">
    <location>
        <position position="329"/>
    </location>
</feature>
<dbReference type="PROSITE" id="PS00136">
    <property type="entry name" value="SUBTILASE_ASP"/>
    <property type="match status" value="1"/>
</dbReference>
<feature type="domain" description="Peptidase S8/S53" evidence="10">
    <location>
        <begin position="233"/>
        <end position="733"/>
    </location>
</feature>
<dbReference type="InterPro" id="IPR034197">
    <property type="entry name" value="Peptidases_S8_3"/>
</dbReference>
<reference evidence="12 13" key="1">
    <citation type="submission" date="2021-01" db="EMBL/GenBank/DDBJ databases">
        <title>Genome sequence of Shewanella schlegeliana JCM 11561.</title>
        <authorList>
            <person name="Zhang H."/>
            <person name="Li C."/>
        </authorList>
    </citation>
    <scope>NUCLEOTIDE SEQUENCE [LARGE SCALE GENOMIC DNA]</scope>
    <source>
        <strain evidence="12 13">JCM 11561</strain>
    </source>
</reference>
<dbReference type="Pfam" id="PF05922">
    <property type="entry name" value="Inhibitor_I9"/>
    <property type="match status" value="1"/>
</dbReference>
<dbReference type="InterPro" id="IPR023827">
    <property type="entry name" value="Peptidase_S8_Asp-AS"/>
</dbReference>
<dbReference type="Gene3D" id="3.30.70.80">
    <property type="entry name" value="Peptidase S8 propeptide/proteinase inhibitor I9"/>
    <property type="match status" value="1"/>
</dbReference>
<evidence type="ECO:0000313" key="13">
    <source>
        <dbReference type="Proteomes" id="UP000604898"/>
    </source>
</evidence>
<dbReference type="RefSeq" id="WP_202722512.1">
    <property type="nucleotide sequence ID" value="NZ_BPEX01000020.1"/>
</dbReference>
<dbReference type="Pfam" id="PF00082">
    <property type="entry name" value="Peptidase_S8"/>
    <property type="match status" value="1"/>
</dbReference>
<keyword evidence="3 6" id="KW-0378">Hydrolase</keyword>
<keyword evidence="4 6" id="KW-0720">Serine protease</keyword>
<dbReference type="EMBL" id="JAESVD010000008">
    <property type="protein sequence ID" value="MBL4914254.1"/>
    <property type="molecule type" value="Genomic_DNA"/>
</dbReference>
<keyword evidence="13" id="KW-1185">Reference proteome</keyword>
<dbReference type="CDD" id="cd02120">
    <property type="entry name" value="PA_subtilisin_like"/>
    <property type="match status" value="1"/>
</dbReference>
<dbReference type="InterPro" id="IPR023828">
    <property type="entry name" value="Peptidase_S8_Ser-AS"/>
</dbReference>
<gene>
    <name evidence="12" type="ORF">JMA39_14190</name>
</gene>
<comment type="similarity">
    <text evidence="1 6 7">Belongs to the peptidase S8 family.</text>
</comment>
<keyword evidence="2 6" id="KW-0645">Protease</keyword>
<dbReference type="InterPro" id="IPR036852">
    <property type="entry name" value="Peptidase_S8/S53_dom_sf"/>
</dbReference>
<dbReference type="PROSITE" id="PS51892">
    <property type="entry name" value="SUBTILASE"/>
    <property type="match status" value="1"/>
</dbReference>
<dbReference type="PANTHER" id="PTHR10795">
    <property type="entry name" value="PROPROTEIN CONVERTASE SUBTILISIN/KEXIN"/>
    <property type="match status" value="1"/>
</dbReference>
<dbReference type="InterPro" id="IPR000209">
    <property type="entry name" value="Peptidase_S8/S53_dom"/>
</dbReference>
<dbReference type="InterPro" id="IPR045051">
    <property type="entry name" value="SBT"/>
</dbReference>
<evidence type="ECO:0000256" key="3">
    <source>
        <dbReference type="ARBA" id="ARBA00022801"/>
    </source>
</evidence>
<keyword evidence="5" id="KW-0325">Glycoprotein</keyword>
<comment type="caution">
    <text evidence="12">The sequence shown here is derived from an EMBL/GenBank/DDBJ whole genome shotgun (WGS) entry which is preliminary data.</text>
</comment>
<dbReference type="SUPFAM" id="SSF52743">
    <property type="entry name" value="Subtilisin-like"/>
    <property type="match status" value="1"/>
</dbReference>
<protein>
    <submittedName>
        <fullName evidence="12">S8 family serine peptidase</fullName>
    </submittedName>
</protein>
<dbReference type="InterPro" id="IPR015500">
    <property type="entry name" value="Peptidase_S8_subtilisin-rel"/>
</dbReference>
<dbReference type="Gene3D" id="3.50.30.30">
    <property type="match status" value="1"/>
</dbReference>
<dbReference type="Gene3D" id="3.40.50.200">
    <property type="entry name" value="Peptidase S8/S53 domain"/>
    <property type="match status" value="1"/>
</dbReference>
<dbReference type="InterPro" id="IPR010259">
    <property type="entry name" value="S8pro/Inhibitor_I9"/>
</dbReference>
<name>A0ABS1T297_9GAMM</name>
<evidence type="ECO:0000256" key="2">
    <source>
        <dbReference type="ARBA" id="ARBA00022670"/>
    </source>
</evidence>
<dbReference type="Proteomes" id="UP000604898">
    <property type="component" value="Unassembled WGS sequence"/>
</dbReference>
<feature type="chain" id="PRO_5047525718" evidence="9">
    <location>
        <begin position="22"/>
        <end position="1654"/>
    </location>
</feature>
<evidence type="ECO:0000256" key="9">
    <source>
        <dbReference type="SAM" id="SignalP"/>
    </source>
</evidence>
<evidence type="ECO:0000256" key="5">
    <source>
        <dbReference type="ARBA" id="ARBA00023180"/>
    </source>
</evidence>
<organism evidence="12 13">
    <name type="scientific">Shewanella schlegeliana</name>
    <dbReference type="NCBI Taxonomy" id="190308"/>
    <lineage>
        <taxon>Bacteria</taxon>
        <taxon>Pseudomonadati</taxon>
        <taxon>Pseudomonadota</taxon>
        <taxon>Gammaproteobacteria</taxon>
        <taxon>Alteromonadales</taxon>
        <taxon>Shewanellaceae</taxon>
        <taxon>Shewanella</taxon>
    </lineage>
</organism>
<accession>A0ABS1T297</accession>
<feature type="region of interest" description="Disordered" evidence="8">
    <location>
        <begin position="1608"/>
        <end position="1633"/>
    </location>
</feature>